<reference evidence="6 7" key="1">
    <citation type="submission" date="2019-02" db="EMBL/GenBank/DDBJ databases">
        <title>Deep-cultivation of Planctomycetes and their phenomic and genomic characterization uncovers novel biology.</title>
        <authorList>
            <person name="Wiegand S."/>
            <person name="Jogler M."/>
            <person name="Boedeker C."/>
            <person name="Pinto D."/>
            <person name="Vollmers J."/>
            <person name="Rivas-Marin E."/>
            <person name="Kohn T."/>
            <person name="Peeters S.H."/>
            <person name="Heuer A."/>
            <person name="Rast P."/>
            <person name="Oberbeckmann S."/>
            <person name="Bunk B."/>
            <person name="Jeske O."/>
            <person name="Meyerdierks A."/>
            <person name="Storesund J.E."/>
            <person name="Kallscheuer N."/>
            <person name="Luecker S."/>
            <person name="Lage O.M."/>
            <person name="Pohl T."/>
            <person name="Merkel B.J."/>
            <person name="Hornburger P."/>
            <person name="Mueller R.-W."/>
            <person name="Bruemmer F."/>
            <person name="Labrenz M."/>
            <person name="Spormann A.M."/>
            <person name="Op den Camp H."/>
            <person name="Overmann J."/>
            <person name="Amann R."/>
            <person name="Jetten M.S.M."/>
            <person name="Mascher T."/>
            <person name="Medema M.H."/>
            <person name="Devos D.P."/>
            <person name="Kaster A.-K."/>
            <person name="Ovreas L."/>
            <person name="Rohde M."/>
            <person name="Galperin M.Y."/>
            <person name="Jogler C."/>
        </authorList>
    </citation>
    <scope>NUCLEOTIDE SEQUENCE [LARGE SCALE GENOMIC DNA]</scope>
    <source>
        <strain evidence="6 7">Pan216</strain>
    </source>
</reference>
<dbReference type="SUPFAM" id="SSF55103">
    <property type="entry name" value="FAD-linked oxidases, C-terminal domain"/>
    <property type="match status" value="1"/>
</dbReference>
<evidence type="ECO:0000256" key="2">
    <source>
        <dbReference type="ARBA" id="ARBA00022630"/>
    </source>
</evidence>
<evidence type="ECO:0000256" key="3">
    <source>
        <dbReference type="ARBA" id="ARBA00022827"/>
    </source>
</evidence>
<dbReference type="AlphaFoldDB" id="A0A518AZE5"/>
<dbReference type="PANTHER" id="PTHR11748:SF103">
    <property type="entry name" value="GLYCOLATE OXIDASE SUBUNIT GLCE"/>
    <property type="match status" value="1"/>
</dbReference>
<organism evidence="6 7">
    <name type="scientific">Kolteria novifilia</name>
    <dbReference type="NCBI Taxonomy" id="2527975"/>
    <lineage>
        <taxon>Bacteria</taxon>
        <taxon>Pseudomonadati</taxon>
        <taxon>Planctomycetota</taxon>
        <taxon>Planctomycetia</taxon>
        <taxon>Kolteriales</taxon>
        <taxon>Kolteriaceae</taxon>
        <taxon>Kolteria</taxon>
    </lineage>
</organism>
<keyword evidence="7" id="KW-1185">Reference proteome</keyword>
<dbReference type="PANTHER" id="PTHR11748">
    <property type="entry name" value="D-LACTATE DEHYDROGENASE"/>
    <property type="match status" value="1"/>
</dbReference>
<evidence type="ECO:0000256" key="1">
    <source>
        <dbReference type="ARBA" id="ARBA00001974"/>
    </source>
</evidence>
<dbReference type="InterPro" id="IPR016171">
    <property type="entry name" value="Vanillyl_alc_oxidase_C-sub2"/>
</dbReference>
<keyword evidence="3" id="KW-0274">FAD</keyword>
<dbReference type="OrthoDB" id="9767256at2"/>
<name>A0A518AZE5_9BACT</name>
<dbReference type="InterPro" id="IPR036318">
    <property type="entry name" value="FAD-bd_PCMH-like_sf"/>
</dbReference>
<dbReference type="EC" id="1.-.-.-" evidence="6"/>
<dbReference type="InterPro" id="IPR016164">
    <property type="entry name" value="FAD-linked_Oxase-like_C"/>
</dbReference>
<dbReference type="InterPro" id="IPR016169">
    <property type="entry name" value="FAD-bd_PCMH_sub2"/>
</dbReference>
<evidence type="ECO:0000259" key="5">
    <source>
        <dbReference type="PROSITE" id="PS51387"/>
    </source>
</evidence>
<dbReference type="GO" id="GO:0016491">
    <property type="term" value="F:oxidoreductase activity"/>
    <property type="evidence" value="ECO:0007669"/>
    <property type="project" value="UniProtKB-KW"/>
</dbReference>
<evidence type="ECO:0000313" key="7">
    <source>
        <dbReference type="Proteomes" id="UP000317093"/>
    </source>
</evidence>
<accession>A0A518AZE5</accession>
<dbReference type="Pfam" id="PF02913">
    <property type="entry name" value="FAD-oxidase_C"/>
    <property type="match status" value="1"/>
</dbReference>
<dbReference type="Pfam" id="PF01565">
    <property type="entry name" value="FAD_binding_4"/>
    <property type="match status" value="1"/>
</dbReference>
<protein>
    <submittedName>
        <fullName evidence="6">Putative FAD-linked oxidoreductase</fullName>
        <ecNumber evidence="6">1.-.-.-</ecNumber>
    </submittedName>
</protein>
<keyword evidence="4 6" id="KW-0560">Oxidoreductase</keyword>
<feature type="domain" description="FAD-binding PCMH-type" evidence="5">
    <location>
        <begin position="8"/>
        <end position="190"/>
    </location>
</feature>
<dbReference type="KEGG" id="knv:Pan216_09200"/>
<dbReference type="InterPro" id="IPR004113">
    <property type="entry name" value="FAD-bd_oxidored_4_C"/>
</dbReference>
<sequence length="409" mass="43381">MSASTDIAHHAGLDVVGQSTPATIDDLKGLVADLYTGEDAIAPTGGGTALAYGPAIAKRAHLVDTTGLATIVDYPSEDLTITLEAGITIKRLNEVLAEKGQFLPLDVPFADRATLGGVLATNTAGPRRQGYGTARDYVIGIDVVGAEGRRIHGGGRVVKNVAGYDFMKLHVGALGTLGIIAEVTLKLHPLPGQRGGVWASLRDDQLQSLLERLHQTQTRPVATTLVNESGRAGTTPWPGEPSPWSLVVLFEESSAAVAWQTEQLRRELADAAIDQVGVLPSEQSAPLLDWLTHWPAAPERTDVLKASLLPSDLATICSSIPEKRPGTGMLIDAGTGITHVDVSGGGVTAIADVRQEVVELGGHAVLIQTDEDRGSRDLVWGSPRDDVTLMRRLKEAWDPRDLFNPGKMP</sequence>
<dbReference type="Gene3D" id="1.10.45.10">
    <property type="entry name" value="Vanillyl-alcohol Oxidase, Chain A, domain 4"/>
    <property type="match status" value="1"/>
</dbReference>
<evidence type="ECO:0000313" key="6">
    <source>
        <dbReference type="EMBL" id="QDU60083.1"/>
    </source>
</evidence>
<dbReference type="InterPro" id="IPR006094">
    <property type="entry name" value="Oxid_FAD_bind_N"/>
</dbReference>
<dbReference type="EMBL" id="CP036279">
    <property type="protein sequence ID" value="QDU60083.1"/>
    <property type="molecule type" value="Genomic_DNA"/>
</dbReference>
<gene>
    <name evidence="6" type="ORF">Pan216_09200</name>
</gene>
<dbReference type="GO" id="GO:0071949">
    <property type="term" value="F:FAD binding"/>
    <property type="evidence" value="ECO:0007669"/>
    <property type="project" value="InterPro"/>
</dbReference>
<dbReference type="PROSITE" id="PS51387">
    <property type="entry name" value="FAD_PCMH"/>
    <property type="match status" value="1"/>
</dbReference>
<dbReference type="SUPFAM" id="SSF56176">
    <property type="entry name" value="FAD-binding/transporter-associated domain-like"/>
    <property type="match status" value="1"/>
</dbReference>
<dbReference type="Gene3D" id="3.30.465.10">
    <property type="match status" value="1"/>
</dbReference>
<dbReference type="Proteomes" id="UP000317093">
    <property type="component" value="Chromosome"/>
</dbReference>
<dbReference type="RefSeq" id="WP_145263616.1">
    <property type="nucleotide sequence ID" value="NZ_CP036279.1"/>
</dbReference>
<proteinExistence type="predicted"/>
<dbReference type="InterPro" id="IPR016166">
    <property type="entry name" value="FAD-bd_PCMH"/>
</dbReference>
<evidence type="ECO:0000256" key="4">
    <source>
        <dbReference type="ARBA" id="ARBA00023002"/>
    </source>
</evidence>
<comment type="cofactor">
    <cofactor evidence="1">
        <name>FAD</name>
        <dbReference type="ChEBI" id="CHEBI:57692"/>
    </cofactor>
</comment>
<keyword evidence="2" id="KW-0285">Flavoprotein</keyword>